<accession>E7RVT7</accession>
<organism evidence="2 3">
    <name type="scientific">Lautropia mirabilis ATCC 51599</name>
    <dbReference type="NCBI Taxonomy" id="887898"/>
    <lineage>
        <taxon>Bacteria</taxon>
        <taxon>Pseudomonadati</taxon>
        <taxon>Pseudomonadota</taxon>
        <taxon>Betaproteobacteria</taxon>
        <taxon>Burkholderiales</taxon>
        <taxon>Burkholderiaceae</taxon>
        <taxon>Lautropia</taxon>
    </lineage>
</organism>
<dbReference type="eggNOG" id="COG1633">
    <property type="taxonomic scope" value="Bacteria"/>
</dbReference>
<proteinExistence type="predicted"/>
<sequence>MPRPDLAYGGPGPILAVALQEQQASWAFYTSAVATHGNQAPLQTLLDSTVQRITLLGNLYQQFGIPLPALPAPAPEPLVTGWRESLERAMQGTFNSAGVYQQLVTLTPDPTLRRQLERLQSELLTRDLPALQRAWQAAVDRERLHAAQGIDPAQAHVSHGVIGDAMEAFFALLTRQGGVLGFTGTVLRAAHPMLVAGAVVGSLAVQGGRHARILREQRAACAAACDCSGQAAPSDHPDETDDSTDAAWSPSHDPEN</sequence>
<feature type="region of interest" description="Disordered" evidence="1">
    <location>
        <begin position="228"/>
        <end position="256"/>
    </location>
</feature>
<dbReference type="Proteomes" id="UP000011021">
    <property type="component" value="Unassembled WGS sequence"/>
</dbReference>
<comment type="caution">
    <text evidence="2">The sequence shown here is derived from an EMBL/GenBank/DDBJ whole genome shotgun (WGS) entry which is preliminary data.</text>
</comment>
<protein>
    <submittedName>
        <fullName evidence="2">Uncharacterized protein</fullName>
    </submittedName>
</protein>
<dbReference type="STRING" id="887898.HMPREF0551_0908"/>
<evidence type="ECO:0000313" key="2">
    <source>
        <dbReference type="EMBL" id="EFV95420.1"/>
    </source>
</evidence>
<dbReference type="AlphaFoldDB" id="E7RVT7"/>
<reference evidence="2 3" key="1">
    <citation type="submission" date="2010-12" db="EMBL/GenBank/DDBJ databases">
        <authorList>
            <person name="Muzny D."/>
            <person name="Qin X."/>
            <person name="Deng J."/>
            <person name="Jiang H."/>
            <person name="Liu Y."/>
            <person name="Qu J."/>
            <person name="Song X.-Z."/>
            <person name="Zhang L."/>
            <person name="Thornton R."/>
            <person name="Coyle M."/>
            <person name="Francisco L."/>
            <person name="Jackson L."/>
            <person name="Javaid M."/>
            <person name="Korchina V."/>
            <person name="Kovar C."/>
            <person name="Mata R."/>
            <person name="Mathew T."/>
            <person name="Ngo R."/>
            <person name="Nguyen L."/>
            <person name="Nguyen N."/>
            <person name="Okwuonu G."/>
            <person name="Ongeri F."/>
            <person name="Pham C."/>
            <person name="Simmons D."/>
            <person name="Wilczek-Boney K."/>
            <person name="Hale W."/>
            <person name="Jakkamsetti A."/>
            <person name="Pham P."/>
            <person name="Ruth R."/>
            <person name="San Lucas F."/>
            <person name="Warren J."/>
            <person name="Zhang J."/>
            <person name="Zhao Z."/>
            <person name="Zhou C."/>
            <person name="Zhu D."/>
            <person name="Lee S."/>
            <person name="Bess C."/>
            <person name="Blankenburg K."/>
            <person name="Forbes L."/>
            <person name="Fu Q."/>
            <person name="Gubbala S."/>
            <person name="Hirani K."/>
            <person name="Jayaseelan J.C."/>
            <person name="Lara F."/>
            <person name="Munidasa M."/>
            <person name="Palculict T."/>
            <person name="Patil S."/>
            <person name="Pu L.-L."/>
            <person name="Saada N."/>
            <person name="Tang L."/>
            <person name="Weissenberger G."/>
            <person name="Zhu Y."/>
            <person name="Hemphill L."/>
            <person name="Shang Y."/>
            <person name="Youmans B."/>
            <person name="Ayvaz T."/>
            <person name="Ross M."/>
            <person name="Santibanez J."/>
            <person name="Aqrawi P."/>
            <person name="Gross S."/>
            <person name="Joshi V."/>
            <person name="Fowler G."/>
            <person name="Nazareth L."/>
            <person name="Reid J."/>
            <person name="Worley K."/>
            <person name="Petrosino J."/>
            <person name="Highlander S."/>
            <person name="Gibbs R."/>
        </authorList>
    </citation>
    <scope>NUCLEOTIDE SEQUENCE [LARGE SCALE GENOMIC DNA]</scope>
    <source>
        <strain evidence="2 3">ATCC 51599</strain>
    </source>
</reference>
<gene>
    <name evidence="2" type="ORF">HMPREF0551_0908</name>
</gene>
<keyword evidence="3" id="KW-1185">Reference proteome</keyword>
<name>E7RVT7_9BURK</name>
<dbReference type="HOGENOM" id="CLU_1085005_0_0_4"/>
<dbReference type="EMBL" id="AEQP01000003">
    <property type="protein sequence ID" value="EFV95420.1"/>
    <property type="molecule type" value="Genomic_DNA"/>
</dbReference>
<evidence type="ECO:0000313" key="3">
    <source>
        <dbReference type="Proteomes" id="UP000011021"/>
    </source>
</evidence>
<evidence type="ECO:0000256" key="1">
    <source>
        <dbReference type="SAM" id="MobiDB-lite"/>
    </source>
</evidence>